<evidence type="ECO:0000259" key="6">
    <source>
        <dbReference type="PROSITE" id="PS50850"/>
    </source>
</evidence>
<feature type="transmembrane region" description="Helical" evidence="5">
    <location>
        <begin position="157"/>
        <end position="178"/>
    </location>
</feature>
<dbReference type="CDD" id="cd17317">
    <property type="entry name" value="MFS_SLC22"/>
    <property type="match status" value="1"/>
</dbReference>
<comment type="caution">
    <text evidence="7">The sequence shown here is derived from an EMBL/GenBank/DDBJ whole genome shotgun (WGS) entry which is preliminary data.</text>
</comment>
<feature type="transmembrane region" description="Helical" evidence="5">
    <location>
        <begin position="100"/>
        <end position="128"/>
    </location>
</feature>
<dbReference type="InterPro" id="IPR005828">
    <property type="entry name" value="MFS_sugar_transport-like"/>
</dbReference>
<feature type="domain" description="Major facilitator superfamily (MFS) profile" evidence="6">
    <location>
        <begin position="1"/>
        <end position="438"/>
    </location>
</feature>
<feature type="transmembrane region" description="Helical" evidence="5">
    <location>
        <begin position="330"/>
        <end position="348"/>
    </location>
</feature>
<dbReference type="STRING" id="307972.A0A2G8JQ26"/>
<organism evidence="7 8">
    <name type="scientific">Stichopus japonicus</name>
    <name type="common">Sea cucumber</name>
    <dbReference type="NCBI Taxonomy" id="307972"/>
    <lineage>
        <taxon>Eukaryota</taxon>
        <taxon>Metazoa</taxon>
        <taxon>Echinodermata</taxon>
        <taxon>Eleutherozoa</taxon>
        <taxon>Echinozoa</taxon>
        <taxon>Holothuroidea</taxon>
        <taxon>Aspidochirotacea</taxon>
        <taxon>Aspidochirotida</taxon>
        <taxon>Stichopodidae</taxon>
        <taxon>Apostichopus</taxon>
    </lineage>
</organism>
<dbReference type="Proteomes" id="UP000230750">
    <property type="component" value="Unassembled WGS sequence"/>
</dbReference>
<protein>
    <submittedName>
        <fullName evidence="7">Putative organic cation transporter protein-like</fullName>
    </submittedName>
</protein>
<evidence type="ECO:0000313" key="7">
    <source>
        <dbReference type="EMBL" id="PIK37810.1"/>
    </source>
</evidence>
<feature type="transmembrane region" description="Helical" evidence="5">
    <location>
        <begin position="384"/>
        <end position="407"/>
    </location>
</feature>
<feature type="transmembrane region" description="Helical" evidence="5">
    <location>
        <begin position="134"/>
        <end position="152"/>
    </location>
</feature>
<dbReference type="Pfam" id="PF00083">
    <property type="entry name" value="Sugar_tr"/>
    <property type="match status" value="1"/>
</dbReference>
<sequence>MSVVLEAKDLDSHCVKYNLTGIKLTSAFKNHHLLKYLDVIPCDQGWNFDRSVYRSTITEDWELVCGQSSSTNILQSVTFAGRLAGCILFGYLADRIGRRYTITVSTVLTGFVCVLCAASPNVIIFGILRFIVDGLAYGATLVCFVLGTEVILPEVRVYFGVILWFCFALGYFVVAAVGRYIENWRIQLLLFAIPYFAAIPFLFFLTESPRWLLSKRNYYKAEKAIKKIAIVNGKYPPAAFMTKLREVKEDTKRNVAYCDMFRHRTLTYYMINLMYNWFVQSFVYYGLSLGTSNLGVNIYVAFCISGAVEIPSYVTSIFTMKYLGRKLSSGILMILAGLSCFATIPAPLGPVRATFAMIGKFAIAASFSNIYVHTAEILPTPLRTLGVGSCSIAARVGGIMAPLVLVLENIWGPLPLVLFASSSVLAGVLIFLLPETRGKAMPDTIADTLALKTPMKHPSSIQDA</sequence>
<evidence type="ECO:0000256" key="1">
    <source>
        <dbReference type="ARBA" id="ARBA00004141"/>
    </source>
</evidence>
<dbReference type="PROSITE" id="PS50850">
    <property type="entry name" value="MFS"/>
    <property type="match status" value="1"/>
</dbReference>
<evidence type="ECO:0000256" key="4">
    <source>
        <dbReference type="ARBA" id="ARBA00023136"/>
    </source>
</evidence>
<feature type="transmembrane region" description="Helical" evidence="5">
    <location>
        <begin position="266"/>
        <end position="286"/>
    </location>
</feature>
<evidence type="ECO:0000256" key="2">
    <source>
        <dbReference type="ARBA" id="ARBA00022692"/>
    </source>
</evidence>
<evidence type="ECO:0000256" key="5">
    <source>
        <dbReference type="SAM" id="Phobius"/>
    </source>
</evidence>
<feature type="transmembrane region" description="Helical" evidence="5">
    <location>
        <begin position="184"/>
        <end position="206"/>
    </location>
</feature>
<dbReference type="InterPro" id="IPR020846">
    <property type="entry name" value="MFS_dom"/>
</dbReference>
<dbReference type="SUPFAM" id="SSF103473">
    <property type="entry name" value="MFS general substrate transporter"/>
    <property type="match status" value="1"/>
</dbReference>
<dbReference type="InterPro" id="IPR036259">
    <property type="entry name" value="MFS_trans_sf"/>
</dbReference>
<accession>A0A2G8JQ26</accession>
<gene>
    <name evidence="7" type="ORF">BSL78_25343</name>
</gene>
<dbReference type="OrthoDB" id="2261376at2759"/>
<feature type="transmembrane region" description="Helical" evidence="5">
    <location>
        <begin position="298"/>
        <end position="318"/>
    </location>
</feature>
<dbReference type="GO" id="GO:0016020">
    <property type="term" value="C:membrane"/>
    <property type="evidence" value="ECO:0007669"/>
    <property type="project" value="UniProtKB-SubCell"/>
</dbReference>
<dbReference type="PANTHER" id="PTHR24064">
    <property type="entry name" value="SOLUTE CARRIER FAMILY 22 MEMBER"/>
    <property type="match status" value="1"/>
</dbReference>
<evidence type="ECO:0000256" key="3">
    <source>
        <dbReference type="ARBA" id="ARBA00022989"/>
    </source>
</evidence>
<evidence type="ECO:0000313" key="8">
    <source>
        <dbReference type="Proteomes" id="UP000230750"/>
    </source>
</evidence>
<feature type="transmembrane region" description="Helical" evidence="5">
    <location>
        <begin position="354"/>
        <end position="372"/>
    </location>
</feature>
<keyword evidence="8" id="KW-1185">Reference proteome</keyword>
<reference evidence="7 8" key="1">
    <citation type="journal article" date="2017" name="PLoS Biol.">
        <title>The sea cucumber genome provides insights into morphological evolution and visceral regeneration.</title>
        <authorList>
            <person name="Zhang X."/>
            <person name="Sun L."/>
            <person name="Yuan J."/>
            <person name="Sun Y."/>
            <person name="Gao Y."/>
            <person name="Zhang L."/>
            <person name="Li S."/>
            <person name="Dai H."/>
            <person name="Hamel J.F."/>
            <person name="Liu C."/>
            <person name="Yu Y."/>
            <person name="Liu S."/>
            <person name="Lin W."/>
            <person name="Guo K."/>
            <person name="Jin S."/>
            <person name="Xu P."/>
            <person name="Storey K.B."/>
            <person name="Huan P."/>
            <person name="Zhang T."/>
            <person name="Zhou Y."/>
            <person name="Zhang J."/>
            <person name="Lin C."/>
            <person name="Li X."/>
            <person name="Xing L."/>
            <person name="Huo D."/>
            <person name="Sun M."/>
            <person name="Wang L."/>
            <person name="Mercier A."/>
            <person name="Li F."/>
            <person name="Yang H."/>
            <person name="Xiang J."/>
        </authorList>
    </citation>
    <scope>NUCLEOTIDE SEQUENCE [LARGE SCALE GENOMIC DNA]</scope>
    <source>
        <strain evidence="7">Shaxun</strain>
        <tissue evidence="7">Muscle</tissue>
    </source>
</reference>
<feature type="transmembrane region" description="Helical" evidence="5">
    <location>
        <begin position="413"/>
        <end position="433"/>
    </location>
</feature>
<dbReference type="EMBL" id="MRZV01001445">
    <property type="protein sequence ID" value="PIK37810.1"/>
    <property type="molecule type" value="Genomic_DNA"/>
</dbReference>
<keyword evidence="3 5" id="KW-1133">Transmembrane helix</keyword>
<proteinExistence type="predicted"/>
<dbReference type="Gene3D" id="1.20.1250.20">
    <property type="entry name" value="MFS general substrate transporter like domains"/>
    <property type="match status" value="1"/>
</dbReference>
<keyword evidence="4 5" id="KW-0472">Membrane</keyword>
<keyword evidence="2 5" id="KW-0812">Transmembrane</keyword>
<dbReference type="GO" id="GO:0022857">
    <property type="term" value="F:transmembrane transporter activity"/>
    <property type="evidence" value="ECO:0007669"/>
    <property type="project" value="InterPro"/>
</dbReference>
<name>A0A2G8JQ26_STIJA</name>
<comment type="subcellular location">
    <subcellularLocation>
        <location evidence="1">Membrane</location>
        <topology evidence="1">Multi-pass membrane protein</topology>
    </subcellularLocation>
</comment>
<dbReference type="AlphaFoldDB" id="A0A2G8JQ26"/>